<evidence type="ECO:0000256" key="8">
    <source>
        <dbReference type="SAM" id="Phobius"/>
    </source>
</evidence>
<keyword evidence="11" id="KW-1185">Reference proteome</keyword>
<dbReference type="Gene3D" id="1.10.760.10">
    <property type="entry name" value="Cytochrome c-like domain"/>
    <property type="match status" value="1"/>
</dbReference>
<dbReference type="EMBL" id="JAWDIQ010000001">
    <property type="protein sequence ID" value="MDY0408460.1"/>
    <property type="molecule type" value="Genomic_DNA"/>
</dbReference>
<evidence type="ECO:0000256" key="2">
    <source>
        <dbReference type="ARBA" id="ARBA00022617"/>
    </source>
</evidence>
<dbReference type="Pfam" id="PF13442">
    <property type="entry name" value="Cytochrome_CBB3"/>
    <property type="match status" value="1"/>
</dbReference>
<dbReference type="InterPro" id="IPR009056">
    <property type="entry name" value="Cyt_c-like_dom"/>
</dbReference>
<dbReference type="InterPro" id="IPR036909">
    <property type="entry name" value="Cyt_c-like_dom_sf"/>
</dbReference>
<dbReference type="InterPro" id="IPR054780">
    <property type="entry name" value="Cytochro_C550_firm"/>
</dbReference>
<keyword evidence="8" id="KW-0812">Transmembrane</keyword>
<evidence type="ECO:0000313" key="10">
    <source>
        <dbReference type="EMBL" id="MDY0408460.1"/>
    </source>
</evidence>
<evidence type="ECO:0000313" key="11">
    <source>
        <dbReference type="Proteomes" id="UP001275315"/>
    </source>
</evidence>
<evidence type="ECO:0000256" key="1">
    <source>
        <dbReference type="ARBA" id="ARBA00022448"/>
    </source>
</evidence>
<keyword evidence="2 6" id="KW-0349">Heme</keyword>
<feature type="transmembrane region" description="Helical" evidence="8">
    <location>
        <begin position="6"/>
        <end position="28"/>
    </location>
</feature>
<name>A0ABU5CSR0_9BACI</name>
<dbReference type="PANTHER" id="PTHR37823">
    <property type="entry name" value="CYTOCHROME C-553-LIKE"/>
    <property type="match status" value="1"/>
</dbReference>
<evidence type="ECO:0000259" key="9">
    <source>
        <dbReference type="PROSITE" id="PS51007"/>
    </source>
</evidence>
<keyword evidence="3 6" id="KW-0479">Metal-binding</keyword>
<evidence type="ECO:0000256" key="4">
    <source>
        <dbReference type="ARBA" id="ARBA00022982"/>
    </source>
</evidence>
<dbReference type="InterPro" id="IPR051811">
    <property type="entry name" value="Cytochrome_c550/c551-like"/>
</dbReference>
<dbReference type="PIRSF" id="PIRSF000025">
    <property type="entry name" value="Cytc_Bsub_c550"/>
    <property type="match status" value="1"/>
</dbReference>
<feature type="region of interest" description="Disordered" evidence="7">
    <location>
        <begin position="33"/>
        <end position="52"/>
    </location>
</feature>
<dbReference type="RefSeq" id="WP_320379193.1">
    <property type="nucleotide sequence ID" value="NZ_JAWDIQ010000001.1"/>
</dbReference>
<keyword evidence="1" id="KW-0813">Transport</keyword>
<gene>
    <name evidence="10" type="ORF">RWD45_07700</name>
</gene>
<dbReference type="PANTHER" id="PTHR37823:SF3">
    <property type="entry name" value="CYTOCHROME C-551"/>
    <property type="match status" value="1"/>
</dbReference>
<organism evidence="10 11">
    <name type="scientific">Paracerasibacillus soli</name>
    <dbReference type="NCBI Taxonomy" id="480284"/>
    <lineage>
        <taxon>Bacteria</taxon>
        <taxon>Bacillati</taxon>
        <taxon>Bacillota</taxon>
        <taxon>Bacilli</taxon>
        <taxon>Bacillales</taxon>
        <taxon>Bacillaceae</taxon>
        <taxon>Paracerasibacillus</taxon>
    </lineage>
</organism>
<comment type="caution">
    <text evidence="10">The sequence shown here is derived from an EMBL/GenBank/DDBJ whole genome shotgun (WGS) entry which is preliminary data.</text>
</comment>
<feature type="compositionally biased region" description="Acidic residues" evidence="7">
    <location>
        <begin position="38"/>
        <end position="52"/>
    </location>
</feature>
<keyword evidence="8" id="KW-0472">Membrane</keyword>
<evidence type="ECO:0000256" key="3">
    <source>
        <dbReference type="ARBA" id="ARBA00022723"/>
    </source>
</evidence>
<proteinExistence type="predicted"/>
<keyword evidence="5 6" id="KW-0408">Iron</keyword>
<evidence type="ECO:0000256" key="5">
    <source>
        <dbReference type="ARBA" id="ARBA00023004"/>
    </source>
</evidence>
<sequence>MKRNPVIPYAIIAVVGILAIIIISSMGIGHRDAIQGKDDDEAGQTETTLDDPEEIYQNNCAACHGADLSGGMGPGLDKVGSKHDADEIVEIIHNGLGNMPPQNVADEEAKILAEWLSEKK</sequence>
<evidence type="ECO:0000256" key="6">
    <source>
        <dbReference type="PROSITE-ProRule" id="PRU00433"/>
    </source>
</evidence>
<accession>A0ABU5CSR0</accession>
<evidence type="ECO:0000256" key="7">
    <source>
        <dbReference type="SAM" id="MobiDB-lite"/>
    </source>
</evidence>
<dbReference type="NCBIfam" id="NF045773">
    <property type="entry name" value="cytochro_C550"/>
    <property type="match status" value="1"/>
</dbReference>
<keyword evidence="8" id="KW-1133">Transmembrane helix</keyword>
<reference evidence="10 11" key="1">
    <citation type="submission" date="2023-10" db="EMBL/GenBank/DDBJ databases">
        <title>Virgibacillus soli CC-YMP-6 genome.</title>
        <authorList>
            <person name="Miliotis G."/>
            <person name="Sengupta P."/>
            <person name="Hameed A."/>
            <person name="Chuvochina M."/>
            <person name="Mcdonagh F."/>
            <person name="Simpson A.C."/>
            <person name="Singh N.K."/>
            <person name="Rekha P.D."/>
            <person name="Raman K."/>
            <person name="Hugenholtz P."/>
            <person name="Venkateswaran K."/>
        </authorList>
    </citation>
    <scope>NUCLEOTIDE SEQUENCE [LARGE SCALE GENOMIC DNA]</scope>
    <source>
        <strain evidence="10 11">CC-YMP-6</strain>
    </source>
</reference>
<dbReference type="PROSITE" id="PS51007">
    <property type="entry name" value="CYTC"/>
    <property type="match status" value="1"/>
</dbReference>
<dbReference type="Proteomes" id="UP001275315">
    <property type="component" value="Unassembled WGS sequence"/>
</dbReference>
<keyword evidence="4" id="KW-0249">Electron transport</keyword>
<dbReference type="InterPro" id="IPR012218">
    <property type="entry name" value="Cyt_c_BACSU-c550-type"/>
</dbReference>
<protein>
    <submittedName>
        <fullName evidence="10">Cytochrome c</fullName>
    </submittedName>
</protein>
<feature type="domain" description="Cytochrome c" evidence="9">
    <location>
        <begin position="47"/>
        <end position="120"/>
    </location>
</feature>
<dbReference type="SUPFAM" id="SSF46626">
    <property type="entry name" value="Cytochrome c"/>
    <property type="match status" value="1"/>
</dbReference>